<dbReference type="RefSeq" id="WP_301118331.1">
    <property type="nucleotide sequence ID" value="NZ_JAUHPX010000002.1"/>
</dbReference>
<sequence>MRTAAVAWAGLPLLLAGCTGGGTSDDASTGPGASGPAPTVVDSAVALEPACDEALESPGGAFEAAAAAAELGRFDAAWICVYPIGDGSPVSSGPAEIEDLDRLGALLDGIGPADTSQGCTLEAGPRYLLVLADGASATRLVIESYGCRFVTIDGYDGLFGGSRDMVAELEDLAGL</sequence>
<dbReference type="PROSITE" id="PS51257">
    <property type="entry name" value="PROKAR_LIPOPROTEIN"/>
    <property type="match status" value="1"/>
</dbReference>
<comment type="caution">
    <text evidence="1">The sequence shown here is derived from an EMBL/GenBank/DDBJ whole genome shotgun (WGS) entry which is preliminary data.</text>
</comment>
<name>A0AAW7M5K2_9MICO</name>
<reference evidence="1" key="1">
    <citation type="submission" date="2023-06" db="EMBL/GenBank/DDBJ databases">
        <title>Sysu t00039.</title>
        <authorList>
            <person name="Gao L."/>
            <person name="Fang B.-Z."/>
            <person name="Li W.-J."/>
        </authorList>
    </citation>
    <scope>NUCLEOTIDE SEQUENCE</scope>
    <source>
        <strain evidence="1">SYSU T00039</strain>
    </source>
</reference>
<protein>
    <recommendedName>
        <fullName evidence="3">DUF3558 domain-containing protein</fullName>
    </recommendedName>
</protein>
<keyword evidence="2" id="KW-1185">Reference proteome</keyword>
<evidence type="ECO:0008006" key="3">
    <source>
        <dbReference type="Google" id="ProtNLM"/>
    </source>
</evidence>
<dbReference type="Proteomes" id="UP001172737">
    <property type="component" value="Unassembled WGS sequence"/>
</dbReference>
<dbReference type="AlphaFoldDB" id="A0AAW7M5K2"/>
<dbReference type="EMBL" id="JAUHPX010000002">
    <property type="protein sequence ID" value="MDN4487261.1"/>
    <property type="molecule type" value="Genomic_DNA"/>
</dbReference>
<evidence type="ECO:0000313" key="2">
    <source>
        <dbReference type="Proteomes" id="UP001172737"/>
    </source>
</evidence>
<proteinExistence type="predicted"/>
<gene>
    <name evidence="1" type="ORF">QQX10_03670</name>
</gene>
<accession>A0AAW7M5K2</accession>
<organism evidence="1 2">
    <name type="scientific">Demequina lignilytica</name>
    <dbReference type="NCBI Taxonomy" id="3051663"/>
    <lineage>
        <taxon>Bacteria</taxon>
        <taxon>Bacillati</taxon>
        <taxon>Actinomycetota</taxon>
        <taxon>Actinomycetes</taxon>
        <taxon>Micrococcales</taxon>
        <taxon>Demequinaceae</taxon>
        <taxon>Demequina</taxon>
    </lineage>
</organism>
<evidence type="ECO:0000313" key="1">
    <source>
        <dbReference type="EMBL" id="MDN4487261.1"/>
    </source>
</evidence>